<reference evidence="1 2" key="1">
    <citation type="submission" date="2021-07" db="EMBL/GenBank/DDBJ databases">
        <title>complete genome sequencing of Tessaracoccus sp.J1M15.</title>
        <authorList>
            <person name="Bae J.-W."/>
            <person name="Kim D.-y."/>
        </authorList>
    </citation>
    <scope>NUCLEOTIDE SEQUENCE [LARGE SCALE GENOMIC DNA]</scope>
    <source>
        <strain evidence="1 2">J1M15</strain>
    </source>
</reference>
<dbReference type="PANTHER" id="PTHR35868">
    <property type="entry name" value="DUF2804 DOMAIN-CONTAINING PROTEIN-RELATED"/>
    <property type="match status" value="1"/>
</dbReference>
<dbReference type="Proteomes" id="UP000824504">
    <property type="component" value="Chromosome"/>
</dbReference>
<dbReference type="EMBL" id="CP079216">
    <property type="protein sequence ID" value="QXT62528.1"/>
    <property type="molecule type" value="Genomic_DNA"/>
</dbReference>
<accession>A0ABX8SGJ7</accession>
<proteinExistence type="predicted"/>
<sequence length="333" mass="37162">MRERELTYPVSLTDAHGRFNREAHGWARDNLVDASAIDGRANWGRNKRWEYWCVVTPTHLLACTISSLDYLCLGEIFVHERATHRSFGRTRFAPGSRWARLPGNLEGTVATLRIGDVRVTVEEVEGGTRIRADGGRFSFDVTAERPPHHERLAVAVPWDDRRFQYTVKDVGRPARGHVTVHGVRREVPEGQSWAILDHGRGRWPREITWNWAAGAGRGSDGRTVGLQLGGKWTVDTGSTENAVLIDGRLHKISEELVWDYDLHDAAAPWHIHGAGLDATLTPEHPKRAHTNVGILASSTTQVFGTWSGTWTHGGVVVAFDSLAGFAEETHQLW</sequence>
<dbReference type="InterPro" id="IPR021243">
    <property type="entry name" value="DUF2804"/>
</dbReference>
<keyword evidence="2" id="KW-1185">Reference proteome</keyword>
<organism evidence="1 2">
    <name type="scientific">Tessaracoccus palaemonis</name>
    <dbReference type="NCBI Taxonomy" id="2829499"/>
    <lineage>
        <taxon>Bacteria</taxon>
        <taxon>Bacillati</taxon>
        <taxon>Actinomycetota</taxon>
        <taxon>Actinomycetes</taxon>
        <taxon>Propionibacteriales</taxon>
        <taxon>Propionibacteriaceae</taxon>
        <taxon>Tessaracoccus</taxon>
    </lineage>
</organism>
<evidence type="ECO:0000313" key="2">
    <source>
        <dbReference type="Proteomes" id="UP000824504"/>
    </source>
</evidence>
<gene>
    <name evidence="1" type="ORF">KDB89_12400</name>
</gene>
<dbReference type="Pfam" id="PF10974">
    <property type="entry name" value="DUF2804"/>
    <property type="match status" value="1"/>
</dbReference>
<dbReference type="RefSeq" id="WP_219081495.1">
    <property type="nucleotide sequence ID" value="NZ_CP079216.1"/>
</dbReference>
<dbReference type="PANTHER" id="PTHR35868:SF3">
    <property type="entry name" value="DUF2804 DOMAIN-CONTAINING PROTEIN"/>
    <property type="match status" value="1"/>
</dbReference>
<name>A0ABX8SGJ7_9ACTN</name>
<evidence type="ECO:0000313" key="1">
    <source>
        <dbReference type="EMBL" id="QXT62528.1"/>
    </source>
</evidence>
<protein>
    <submittedName>
        <fullName evidence="1">DUF2804 domain-containing protein</fullName>
    </submittedName>
</protein>